<evidence type="ECO:0000313" key="1">
    <source>
        <dbReference type="EMBL" id="SHI30574.1"/>
    </source>
</evidence>
<reference evidence="1 2" key="1">
    <citation type="submission" date="2016-11" db="EMBL/GenBank/DDBJ databases">
        <authorList>
            <person name="Jaros S."/>
            <person name="Januszkiewicz K."/>
            <person name="Wedrychowicz H."/>
        </authorList>
    </citation>
    <scope>NUCLEOTIDE SEQUENCE [LARGE SCALE GENOMIC DNA]</scope>
    <source>
        <strain evidence="1 2">DSM 12906</strain>
    </source>
</reference>
<dbReference type="RefSeq" id="WP_073185289.1">
    <property type="nucleotide sequence ID" value="NZ_FQZG01000003.1"/>
</dbReference>
<keyword evidence="2" id="KW-1185">Reference proteome</keyword>
<name>A0A1M6A242_9ACTN</name>
<evidence type="ECO:0000313" key="2">
    <source>
        <dbReference type="Proteomes" id="UP000184512"/>
    </source>
</evidence>
<organism evidence="1 2">
    <name type="scientific">Tessaracoccus bendigoensis DSM 12906</name>
    <dbReference type="NCBI Taxonomy" id="1123357"/>
    <lineage>
        <taxon>Bacteria</taxon>
        <taxon>Bacillati</taxon>
        <taxon>Actinomycetota</taxon>
        <taxon>Actinomycetes</taxon>
        <taxon>Propionibacteriales</taxon>
        <taxon>Propionibacteriaceae</taxon>
        <taxon>Tessaracoccus</taxon>
    </lineage>
</organism>
<dbReference type="STRING" id="1123357.SAMN02745244_00063"/>
<sequence length="167" mass="18374">MPSDVPLPIELDLLPLVARTDIRDVRLVSIEAQAPDVQAEDAAVHFTMDEMAYRVEAGTLFVRVAANVRYLAEGPGAGQPSAPESEPPRLEIGRITLVLLAELAFEGGEISQTQADEFMARNLLFMLFPYIRTTVQQVSADLRLPLTVLPYLRRETGITSEDADPPD</sequence>
<proteinExistence type="predicted"/>
<dbReference type="EMBL" id="FQZG01000003">
    <property type="protein sequence ID" value="SHI30574.1"/>
    <property type="molecule type" value="Genomic_DNA"/>
</dbReference>
<evidence type="ECO:0008006" key="3">
    <source>
        <dbReference type="Google" id="ProtNLM"/>
    </source>
</evidence>
<dbReference type="AlphaFoldDB" id="A0A1M6A242"/>
<dbReference type="OrthoDB" id="9859083at2"/>
<protein>
    <recommendedName>
        <fullName evidence="3">Preprotein translocase subunit SecB</fullName>
    </recommendedName>
</protein>
<accession>A0A1M6A242</accession>
<dbReference type="Proteomes" id="UP000184512">
    <property type="component" value="Unassembled WGS sequence"/>
</dbReference>
<dbReference type="SUPFAM" id="SSF54611">
    <property type="entry name" value="SecB-like"/>
    <property type="match status" value="1"/>
</dbReference>
<gene>
    <name evidence="1" type="ORF">SAMN02745244_00063</name>
</gene>
<dbReference type="InterPro" id="IPR035958">
    <property type="entry name" value="SecB-like_sf"/>
</dbReference>